<evidence type="ECO:0000313" key="10">
    <source>
        <dbReference type="Proteomes" id="UP000294813"/>
    </source>
</evidence>
<dbReference type="InterPro" id="IPR036551">
    <property type="entry name" value="Flavin_trans-like"/>
</dbReference>
<dbReference type="Gene3D" id="3.40.50.1950">
    <property type="entry name" value="Flavin prenyltransferase-like"/>
    <property type="match status" value="1"/>
</dbReference>
<dbReference type="EMBL" id="SLXT01000028">
    <property type="protein sequence ID" value="TCP61487.1"/>
    <property type="molecule type" value="Genomic_DNA"/>
</dbReference>
<organism evidence="9 10">
    <name type="scientific">Heliophilum fasciatum</name>
    <dbReference type="NCBI Taxonomy" id="35700"/>
    <lineage>
        <taxon>Bacteria</taxon>
        <taxon>Bacillati</taxon>
        <taxon>Bacillota</taxon>
        <taxon>Clostridia</taxon>
        <taxon>Eubacteriales</taxon>
        <taxon>Heliobacteriaceae</taxon>
        <taxon>Heliophilum</taxon>
    </lineage>
</organism>
<feature type="domain" description="Flavoprotein" evidence="8">
    <location>
        <begin position="14"/>
        <end position="181"/>
    </location>
</feature>
<keyword evidence="1 7" id="KW-0637">Prenyltransferase</keyword>
<comment type="caution">
    <text evidence="7">Lacks conserved residue(s) required for the propagation of feature annotation.</text>
</comment>
<evidence type="ECO:0000256" key="2">
    <source>
        <dbReference type="ARBA" id="ARBA00022630"/>
    </source>
</evidence>
<keyword evidence="2 7" id="KW-0285">Flavoprotein</keyword>
<comment type="catalytic activity">
    <reaction evidence="5 7">
        <text>dimethylallyl phosphate + FMNH2 = prenylated FMNH2 + phosphate</text>
        <dbReference type="Rhea" id="RHEA:37743"/>
        <dbReference type="ChEBI" id="CHEBI:43474"/>
        <dbReference type="ChEBI" id="CHEBI:57618"/>
        <dbReference type="ChEBI" id="CHEBI:87467"/>
        <dbReference type="ChEBI" id="CHEBI:88052"/>
        <dbReference type="EC" id="2.5.1.129"/>
    </reaction>
</comment>
<evidence type="ECO:0000313" key="9">
    <source>
        <dbReference type="EMBL" id="TCP61487.1"/>
    </source>
</evidence>
<evidence type="ECO:0000259" key="8">
    <source>
        <dbReference type="Pfam" id="PF02441"/>
    </source>
</evidence>
<dbReference type="SUPFAM" id="SSF52507">
    <property type="entry name" value="Homo-oligomeric flavin-containing Cys decarboxylases, HFCD"/>
    <property type="match status" value="1"/>
</dbReference>
<keyword evidence="3 7" id="KW-0288">FMN</keyword>
<keyword evidence="4 7" id="KW-0808">Transferase</keyword>
<protein>
    <recommendedName>
        <fullName evidence="7">Flavin prenyltransferase UbiX</fullName>
        <ecNumber evidence="7">2.5.1.129</ecNumber>
    </recommendedName>
</protein>
<evidence type="ECO:0000256" key="4">
    <source>
        <dbReference type="ARBA" id="ARBA00022679"/>
    </source>
</evidence>
<reference evidence="9 10" key="1">
    <citation type="submission" date="2019-03" db="EMBL/GenBank/DDBJ databases">
        <title>Genomic Encyclopedia of Type Strains, Phase IV (KMG-IV): sequencing the most valuable type-strain genomes for metagenomic binning, comparative biology and taxonomic classification.</title>
        <authorList>
            <person name="Goeker M."/>
        </authorList>
    </citation>
    <scope>NUCLEOTIDE SEQUENCE [LARGE SCALE GENOMIC DNA]</scope>
    <source>
        <strain evidence="9 10">DSM 11170</strain>
    </source>
</reference>
<dbReference type="AlphaFoldDB" id="A0A4R2RH88"/>
<dbReference type="PANTHER" id="PTHR43374:SF1">
    <property type="entry name" value="FLAVIN PRENYLTRANSFERASE PAD1, MITOCHONDRIAL"/>
    <property type="match status" value="1"/>
</dbReference>
<feature type="binding site" evidence="7">
    <location>
        <begin position="96"/>
        <end position="99"/>
    </location>
    <ligand>
        <name>FMN</name>
        <dbReference type="ChEBI" id="CHEBI:58210"/>
    </ligand>
</feature>
<evidence type="ECO:0000256" key="6">
    <source>
        <dbReference type="ARBA" id="ARBA00060793"/>
    </source>
</evidence>
<dbReference type="Pfam" id="PF02441">
    <property type="entry name" value="Flavoprotein"/>
    <property type="match status" value="1"/>
</dbReference>
<name>A0A4R2RH88_9FIRM</name>
<feature type="binding site" evidence="7">
    <location>
        <position position="177"/>
    </location>
    <ligand>
        <name>dimethylallyl phosphate</name>
        <dbReference type="ChEBI" id="CHEBI:88052"/>
    </ligand>
</feature>
<evidence type="ECO:0000256" key="1">
    <source>
        <dbReference type="ARBA" id="ARBA00022602"/>
    </source>
</evidence>
<dbReference type="NCBIfam" id="NF004685">
    <property type="entry name" value="PRK06029.1"/>
    <property type="match status" value="1"/>
</dbReference>
<comment type="similarity">
    <text evidence="6 7">Belongs to the UbiX/PAD1 family.</text>
</comment>
<evidence type="ECO:0000256" key="3">
    <source>
        <dbReference type="ARBA" id="ARBA00022643"/>
    </source>
</evidence>
<dbReference type="NCBIfam" id="TIGR00421">
    <property type="entry name" value="ubiX_pad"/>
    <property type="match status" value="1"/>
</dbReference>
<dbReference type="GO" id="GO:0016831">
    <property type="term" value="F:carboxy-lyase activity"/>
    <property type="evidence" value="ECO:0007669"/>
    <property type="project" value="TreeGrafter"/>
</dbReference>
<dbReference type="Proteomes" id="UP000294813">
    <property type="component" value="Unassembled WGS sequence"/>
</dbReference>
<feature type="binding site" evidence="7">
    <location>
        <position position="161"/>
    </location>
    <ligand>
        <name>dimethylallyl phosphate</name>
        <dbReference type="ChEBI" id="CHEBI:88052"/>
    </ligand>
</feature>
<accession>A0A4R2RH88</accession>
<keyword evidence="10" id="KW-1185">Reference proteome</keyword>
<proteinExistence type="inferred from homology"/>
<dbReference type="GO" id="GO:0106141">
    <property type="term" value="F:flavin prenyltransferase activity"/>
    <property type="evidence" value="ECO:0007669"/>
    <property type="project" value="UniProtKB-EC"/>
</dbReference>
<comment type="function">
    <text evidence="7">Flavin prenyltransferase that catalyzes the synthesis of the prenylated FMN cofactor (prenyl-FMN) for 4-hydroxy-3-polyprenylbenzoic acid decarboxylase UbiD. The prenyltransferase is metal-independent and links a dimethylallyl moiety from dimethylallyl monophosphate (DMAP) to the flavin N5 and C6 atoms of FMN.</text>
</comment>
<evidence type="ECO:0000256" key="5">
    <source>
        <dbReference type="ARBA" id="ARBA00050612"/>
    </source>
</evidence>
<feature type="binding site" evidence="7">
    <location>
        <position position="131"/>
    </location>
    <ligand>
        <name>FMN</name>
        <dbReference type="ChEBI" id="CHEBI:58210"/>
    </ligand>
</feature>
<dbReference type="PANTHER" id="PTHR43374">
    <property type="entry name" value="FLAVIN PRENYLTRANSFERASE"/>
    <property type="match status" value="1"/>
</dbReference>
<dbReference type="InterPro" id="IPR004507">
    <property type="entry name" value="UbiX-like"/>
</dbReference>
<dbReference type="EC" id="2.5.1.129" evidence="7"/>
<sequence>MMMQNSKFNKQNPWIVGITGASGAPYAVRLLEVLKAAAICPHLVVSAAGERVIAEETGLTMGQLAEGCVLYDQQDVGGAIASGSFPATGMIIIPCSMHTVAAVAHGLADNLLTRAADVTLKEGRPLIVVPRETPFNLIHLENLVGLARAGARVVPAMPAFYHGPEKMQDLIDFVIGKVLDQAGIDHQLFRRWGL</sequence>
<comment type="caution">
    <text evidence="9">The sequence shown here is derived from an EMBL/GenBank/DDBJ whole genome shotgun (WGS) entry which is preliminary data.</text>
</comment>
<feature type="binding site" evidence="7">
    <location>
        <position position="46"/>
    </location>
    <ligand>
        <name>FMN</name>
        <dbReference type="ChEBI" id="CHEBI:58210"/>
    </ligand>
</feature>
<evidence type="ECO:0000256" key="7">
    <source>
        <dbReference type="HAMAP-Rule" id="MF_01984"/>
    </source>
</evidence>
<dbReference type="HAMAP" id="MF_01984">
    <property type="entry name" value="ubiX_pad"/>
    <property type="match status" value="1"/>
</dbReference>
<gene>
    <name evidence="7" type="primary">ubiX</name>
    <name evidence="9" type="ORF">EDD73_12825</name>
</gene>
<dbReference type="InterPro" id="IPR003382">
    <property type="entry name" value="Flavoprotein"/>
</dbReference>
<dbReference type="FunFam" id="3.40.50.1950:FF:000001">
    <property type="entry name" value="Flavin prenyltransferase UbiX"/>
    <property type="match status" value="1"/>
</dbReference>
<feature type="binding site" evidence="7">
    <location>
        <begin position="20"/>
        <end position="22"/>
    </location>
    <ligand>
        <name>FMN</name>
        <dbReference type="ChEBI" id="CHEBI:58210"/>
    </ligand>
</feature>